<feature type="compositionally biased region" description="Pro residues" evidence="2">
    <location>
        <begin position="742"/>
        <end position="767"/>
    </location>
</feature>
<dbReference type="SMART" id="SM00225">
    <property type="entry name" value="BTB"/>
    <property type="match status" value="1"/>
</dbReference>
<dbReference type="Gene3D" id="3.30.710.10">
    <property type="entry name" value="Potassium Channel Kv1.1, Chain A"/>
    <property type="match status" value="1"/>
</dbReference>
<dbReference type="AlphaFoldDB" id="A0A540N2W8"/>
<feature type="region of interest" description="Disordered" evidence="2">
    <location>
        <begin position="728"/>
        <end position="784"/>
    </location>
</feature>
<feature type="compositionally biased region" description="Polar residues" evidence="2">
    <location>
        <begin position="1073"/>
        <end position="1086"/>
    </location>
</feature>
<dbReference type="InterPro" id="IPR001202">
    <property type="entry name" value="WW_dom"/>
</dbReference>
<feature type="compositionally biased region" description="Polar residues" evidence="2">
    <location>
        <begin position="768"/>
        <end position="784"/>
    </location>
</feature>
<dbReference type="PROSITE" id="PS50020">
    <property type="entry name" value="WW_DOMAIN_2"/>
    <property type="match status" value="2"/>
</dbReference>
<dbReference type="Gene3D" id="2.160.20.80">
    <property type="entry name" value="E3 ubiquitin-protein ligase SopA"/>
    <property type="match status" value="1"/>
</dbReference>
<proteinExistence type="predicted"/>
<dbReference type="InterPro" id="IPR001646">
    <property type="entry name" value="5peptide_repeat"/>
</dbReference>
<feature type="region of interest" description="Disordered" evidence="2">
    <location>
        <begin position="1048"/>
        <end position="1093"/>
    </location>
</feature>
<dbReference type="EMBL" id="VIEB01000123">
    <property type="protein sequence ID" value="TQE05396.1"/>
    <property type="molecule type" value="Genomic_DNA"/>
</dbReference>
<feature type="compositionally biased region" description="Basic and acidic residues" evidence="2">
    <location>
        <begin position="325"/>
        <end position="334"/>
    </location>
</feature>
<dbReference type="SUPFAM" id="SSF141571">
    <property type="entry name" value="Pentapeptide repeat-like"/>
    <property type="match status" value="1"/>
</dbReference>
<dbReference type="STRING" id="106549.A0A540N2W8"/>
<dbReference type="SMART" id="SM00456">
    <property type="entry name" value="WW"/>
    <property type="match status" value="2"/>
</dbReference>
<dbReference type="Gene3D" id="2.20.70.10">
    <property type="match status" value="2"/>
</dbReference>
<dbReference type="SUPFAM" id="SSF51045">
    <property type="entry name" value="WW domain"/>
    <property type="match status" value="2"/>
</dbReference>
<dbReference type="PANTHER" id="PTHR47852">
    <property type="entry name" value="OS06G0298400 PROTEIN"/>
    <property type="match status" value="1"/>
</dbReference>
<feature type="region of interest" description="Disordered" evidence="2">
    <location>
        <begin position="629"/>
        <end position="654"/>
    </location>
</feature>
<evidence type="ECO:0000256" key="1">
    <source>
        <dbReference type="ARBA" id="ARBA00004906"/>
    </source>
</evidence>
<dbReference type="Pfam" id="PF02214">
    <property type="entry name" value="BTB_2"/>
    <property type="match status" value="1"/>
</dbReference>
<dbReference type="InterPro" id="IPR003131">
    <property type="entry name" value="T1-type_BTB"/>
</dbReference>
<dbReference type="SUPFAM" id="SSF54695">
    <property type="entry name" value="POZ domain"/>
    <property type="match status" value="1"/>
</dbReference>
<sequence length="1119" mass="122042">MSTEENPNPSSVVRLDVGGKIFRTTIGTFTNCEPHSRLAAMFSGRHNLQQDENGAVFIDRDGKQFRHILNWLRDGKVPTLLEDSVYEELLREAEYYQLVGLMDGVQDVLNKNKGEEDKPCPDLTRAGVIDKYLKNLQGLDLSGLDLSCLDLSGMDFTYAYVRNTIFSDANLSDAKFTGAYAEGAIFDNAELKGSCMCDADLAGASFVGAGLQGDLGGSAEHDEHGEDTKSKGHAGVPNSPSSSGQNLQNPLLLLGQYSDDDLDDDSNHSDVSAENSSPDKSDEVKSSLCESHQHLDANASEDIASQKVEKQGGNANSAQQDCEQNMDHSDKRENDDILSSDLHTESDLKQQISVPETSSVQVIGDVSSGWKIVMHEESNSYYYWNTETGETSWEVPDVLAQETKLSDQEMPTTVGTTDNGTGGAEESNLASDVKLDGFSSVTIEGDANMVPHGIESHRHGSQIDKWNLEFNKGATQDTMANEDYESAIALSSGLIKHCEALLARLKSLQGSKDPLPGLNWITKYTMEVEIRLFDIKSLLSHGSSLLPFWMHSERQLKQLESALNDETSKIVKSLQLNDTEVIHPSFSQAKHNFQEKEGYKTEVDQVVTLDDRHVTPIIDTSAIVSKDQDVKNSGANAEHVSASGSPTRHMDSGASEQVNEVVVPYEPTTKNEFCGGEEVDMDVDMEVEESNYAGDTTIEYALNSKEFARPEQPIHPSPPSIYTSLVSEDTFTIPPPPDEEWIPPPPPDNEEIPPPPPDEPPPEPPYSSHPSYPETTQPPYAEQYNYSYPASSFGYYGHTATEAPNTNFYGHPEGSQVVIPQAPLYYGAVPSTYMETAQVAVNPVESVTYYGLQDGTGPAAPVVSSVEPLQFHSESAPLSYENPASDQTGSVNSYSGAGSSASNVNTERFSVYSGNDGGSIEVPSTTATVQAPATVSLPSTNSVPIAASISATSVAAKVQSKVPRTKKRTSAVASSLRSNKKVSSLVDKWKAAKEELLEDEEEPENAYELLERKRQRGIEEWYTQQITSGEAKDNANFQPLGGDWREKVKRRKAQLDREAAKTAAASTSAAPTDGNQQPDMTEQSNGLPPGWQAYWDESSKKVYYGNTVTSETTWTKPTK</sequence>
<dbReference type="CDD" id="cd00201">
    <property type="entry name" value="WW"/>
    <property type="match status" value="2"/>
</dbReference>
<feature type="compositionally biased region" description="Low complexity" evidence="2">
    <location>
        <begin position="889"/>
        <end position="902"/>
    </location>
</feature>
<feature type="compositionally biased region" description="Low complexity" evidence="2">
    <location>
        <begin position="241"/>
        <end position="257"/>
    </location>
</feature>
<feature type="compositionally biased region" description="Basic and acidic residues" evidence="2">
    <location>
        <begin position="277"/>
        <end position="288"/>
    </location>
</feature>
<dbReference type="GO" id="GO:0051260">
    <property type="term" value="P:protein homooligomerization"/>
    <property type="evidence" value="ECO:0007669"/>
    <property type="project" value="InterPro"/>
</dbReference>
<feature type="region of interest" description="Disordered" evidence="2">
    <location>
        <begin position="307"/>
        <end position="334"/>
    </location>
</feature>
<feature type="compositionally biased region" description="Basic and acidic residues" evidence="2">
    <location>
        <begin position="219"/>
        <end position="230"/>
    </location>
</feature>
<feature type="domain" description="WW" evidence="3">
    <location>
        <begin position="364"/>
        <end position="398"/>
    </location>
</feature>
<evidence type="ECO:0000259" key="3">
    <source>
        <dbReference type="PROSITE" id="PS50020"/>
    </source>
</evidence>
<feature type="compositionally biased region" description="Low complexity" evidence="2">
    <location>
        <begin position="1061"/>
        <end position="1070"/>
    </location>
</feature>
<dbReference type="InterPro" id="IPR011333">
    <property type="entry name" value="SKP1/BTB/POZ_sf"/>
</dbReference>
<reference evidence="4 5" key="1">
    <citation type="journal article" date="2019" name="G3 (Bethesda)">
        <title>Sequencing of a Wild Apple (Malus baccata) Genome Unravels the Differences Between Cultivated and Wild Apple Species Regarding Disease Resistance and Cold Tolerance.</title>
        <authorList>
            <person name="Chen X."/>
        </authorList>
    </citation>
    <scope>NUCLEOTIDE SEQUENCE [LARGE SCALE GENOMIC DNA]</scope>
    <source>
        <strain evidence="5">cv. Shandingzi</strain>
        <tissue evidence="4">Leaves</tissue>
    </source>
</reference>
<evidence type="ECO:0000313" key="4">
    <source>
        <dbReference type="EMBL" id="TQE05396.1"/>
    </source>
</evidence>
<feature type="region of interest" description="Disordered" evidence="2">
    <location>
        <begin position="877"/>
        <end position="902"/>
    </location>
</feature>
<accession>A0A540N2W8</accession>
<dbReference type="Pfam" id="PF00805">
    <property type="entry name" value="Pentapeptide"/>
    <property type="match status" value="1"/>
</dbReference>
<dbReference type="InterPro" id="IPR036020">
    <property type="entry name" value="WW_dom_sf"/>
</dbReference>
<feature type="region of interest" description="Disordered" evidence="2">
    <location>
        <begin position="214"/>
        <end position="288"/>
    </location>
</feature>
<organism evidence="4 5">
    <name type="scientific">Malus baccata</name>
    <name type="common">Siberian crab apple</name>
    <name type="synonym">Pyrus baccata</name>
    <dbReference type="NCBI Taxonomy" id="106549"/>
    <lineage>
        <taxon>Eukaryota</taxon>
        <taxon>Viridiplantae</taxon>
        <taxon>Streptophyta</taxon>
        <taxon>Embryophyta</taxon>
        <taxon>Tracheophyta</taxon>
        <taxon>Spermatophyta</taxon>
        <taxon>Magnoliopsida</taxon>
        <taxon>eudicotyledons</taxon>
        <taxon>Gunneridae</taxon>
        <taxon>Pentapetalae</taxon>
        <taxon>rosids</taxon>
        <taxon>fabids</taxon>
        <taxon>Rosales</taxon>
        <taxon>Rosaceae</taxon>
        <taxon>Amygdaloideae</taxon>
        <taxon>Maleae</taxon>
        <taxon>Malus</taxon>
    </lineage>
</organism>
<gene>
    <name evidence="4" type="ORF">C1H46_008986</name>
</gene>
<evidence type="ECO:0000256" key="2">
    <source>
        <dbReference type="SAM" id="MobiDB-lite"/>
    </source>
</evidence>
<evidence type="ECO:0000313" key="5">
    <source>
        <dbReference type="Proteomes" id="UP000315295"/>
    </source>
</evidence>
<comment type="pathway">
    <text evidence="1">Protein modification; protein ubiquitination.</text>
</comment>
<dbReference type="PROSITE" id="PS01159">
    <property type="entry name" value="WW_DOMAIN_1"/>
    <property type="match status" value="2"/>
</dbReference>
<dbReference type="InterPro" id="IPR000210">
    <property type="entry name" value="BTB/POZ_dom"/>
</dbReference>
<comment type="caution">
    <text evidence="4">The sequence shown here is derived from an EMBL/GenBank/DDBJ whole genome shotgun (WGS) entry which is preliminary data.</text>
</comment>
<dbReference type="Proteomes" id="UP000315295">
    <property type="component" value="Unassembled WGS sequence"/>
</dbReference>
<feature type="compositionally biased region" description="Polar residues" evidence="2">
    <location>
        <begin position="313"/>
        <end position="323"/>
    </location>
</feature>
<keyword evidence="5" id="KW-1185">Reference proteome</keyword>
<feature type="domain" description="WW" evidence="3">
    <location>
        <begin position="1085"/>
        <end position="1119"/>
    </location>
</feature>
<name>A0A540N2W8_MALBA</name>
<protein>
    <recommendedName>
        <fullName evidence="3">WW domain-containing protein</fullName>
    </recommendedName>
</protein>
<dbReference type="Pfam" id="PF00397">
    <property type="entry name" value="WW"/>
    <property type="match status" value="2"/>
</dbReference>
<dbReference type="PANTHER" id="PTHR47852:SF2">
    <property type="entry name" value="WW DOMAIN-CONTAINING PROTEIN"/>
    <property type="match status" value="1"/>
</dbReference>